<feature type="compositionally biased region" description="Basic and acidic residues" evidence="1">
    <location>
        <begin position="42"/>
        <end position="57"/>
    </location>
</feature>
<comment type="caution">
    <text evidence="3">The sequence shown here is derived from an EMBL/GenBank/DDBJ whole genome shotgun (WGS) entry which is preliminary data.</text>
</comment>
<dbReference type="EMBL" id="VULZ01000018">
    <property type="protein sequence ID" value="MSS15927.1"/>
    <property type="molecule type" value="Genomic_DNA"/>
</dbReference>
<evidence type="ECO:0000256" key="2">
    <source>
        <dbReference type="SAM" id="SignalP"/>
    </source>
</evidence>
<gene>
    <name evidence="3" type="ORF">FYJ35_12955</name>
</gene>
<reference evidence="3 4" key="1">
    <citation type="submission" date="2019-08" db="EMBL/GenBank/DDBJ databases">
        <title>In-depth cultivation of the pig gut microbiome towards novel bacterial diversity and tailored functional studies.</title>
        <authorList>
            <person name="Wylensek D."/>
            <person name="Hitch T.C.A."/>
            <person name="Clavel T."/>
        </authorList>
    </citation>
    <scope>NUCLEOTIDE SEQUENCE [LARGE SCALE GENOMIC DNA]</scope>
    <source>
        <strain evidence="3 4">Oil+RF-744-WCA-WT-11</strain>
    </source>
</reference>
<sequence>MKLRLMSLMAVVIYLLAGCSSGQKADMAEAYKPILAEKIQADSGKKETQSAMEKENAETEEAEYETRSMAQDNVSLGEKFNDSFIAAEGQLAYTVKKATVFDSLEEGALTKDDFSETIDLYLDSRGRISSKWRLVLLDIEIENIDAVGWVKKEVFNINNFYLENIKNEDIYGAVYFSGASNSPVEGDPGYYRLAQGEQTELTLGYFVPAAGIEAGQICGMYADRVMLDIGLAE</sequence>
<organism evidence="3 4">
    <name type="scientific">Porcincola intestinalis</name>
    <dbReference type="NCBI Taxonomy" id="2606632"/>
    <lineage>
        <taxon>Bacteria</taxon>
        <taxon>Bacillati</taxon>
        <taxon>Bacillota</taxon>
        <taxon>Clostridia</taxon>
        <taxon>Lachnospirales</taxon>
        <taxon>Lachnospiraceae</taxon>
        <taxon>Porcincola</taxon>
    </lineage>
</organism>
<dbReference type="PROSITE" id="PS51257">
    <property type="entry name" value="PROKAR_LIPOPROTEIN"/>
    <property type="match status" value="1"/>
</dbReference>
<evidence type="ECO:0000313" key="4">
    <source>
        <dbReference type="Proteomes" id="UP000481852"/>
    </source>
</evidence>
<keyword evidence="2" id="KW-0732">Signal</keyword>
<dbReference type="Pfam" id="PF16430">
    <property type="entry name" value="DUF5027"/>
    <property type="match status" value="1"/>
</dbReference>
<protein>
    <recommendedName>
        <fullName evidence="5">DUF4352 domain-containing protein</fullName>
    </recommendedName>
</protein>
<proteinExistence type="predicted"/>
<keyword evidence="4" id="KW-1185">Reference proteome</keyword>
<dbReference type="InterPro" id="IPR032208">
    <property type="entry name" value="DUF5027"/>
</dbReference>
<evidence type="ECO:0000313" key="3">
    <source>
        <dbReference type="EMBL" id="MSS15927.1"/>
    </source>
</evidence>
<feature type="region of interest" description="Disordered" evidence="1">
    <location>
        <begin position="42"/>
        <end position="68"/>
    </location>
</feature>
<feature type="chain" id="PRO_5027093701" description="DUF4352 domain-containing protein" evidence="2">
    <location>
        <begin position="26"/>
        <end position="233"/>
    </location>
</feature>
<evidence type="ECO:0000256" key="1">
    <source>
        <dbReference type="SAM" id="MobiDB-lite"/>
    </source>
</evidence>
<dbReference type="AlphaFoldDB" id="A0A6L5X8K0"/>
<evidence type="ECO:0008006" key="5">
    <source>
        <dbReference type="Google" id="ProtNLM"/>
    </source>
</evidence>
<name>A0A6L5X8K0_9FIRM</name>
<accession>A0A6L5X8K0</accession>
<feature type="signal peptide" evidence="2">
    <location>
        <begin position="1"/>
        <end position="25"/>
    </location>
</feature>
<dbReference type="Proteomes" id="UP000481852">
    <property type="component" value="Unassembled WGS sequence"/>
</dbReference>
<dbReference type="RefSeq" id="WP_154527276.1">
    <property type="nucleotide sequence ID" value="NZ_VULZ01000018.1"/>
</dbReference>